<name>A0A5P8MAJ1_9LACO</name>
<keyword evidence="2" id="KW-1133">Transmembrane helix</keyword>
<feature type="transmembrane region" description="Helical" evidence="2">
    <location>
        <begin position="120"/>
        <end position="141"/>
    </location>
</feature>
<keyword evidence="2" id="KW-0472">Membrane</keyword>
<dbReference type="SMART" id="SM00530">
    <property type="entry name" value="HTH_XRE"/>
    <property type="match status" value="1"/>
</dbReference>
<keyword evidence="2" id="KW-0812">Transmembrane</keyword>
<feature type="transmembrane region" description="Helical" evidence="2">
    <location>
        <begin position="189"/>
        <end position="207"/>
    </location>
</feature>
<dbReference type="CDD" id="cd00093">
    <property type="entry name" value="HTH_XRE"/>
    <property type="match status" value="1"/>
</dbReference>
<dbReference type="Gene3D" id="1.10.260.40">
    <property type="entry name" value="lambda repressor-like DNA-binding domains"/>
    <property type="match status" value="1"/>
</dbReference>
<feature type="domain" description="HTH cro/C1-type" evidence="3">
    <location>
        <begin position="19"/>
        <end position="73"/>
    </location>
</feature>
<reference evidence="4 5" key="1">
    <citation type="submission" date="2019-10" db="EMBL/GenBank/DDBJ databases">
        <title>The completed genome of Lactobacillus harbinensis M1.</title>
        <authorList>
            <person name="Zheng Y."/>
        </authorList>
    </citation>
    <scope>NUCLEOTIDE SEQUENCE [LARGE SCALE GENOMIC DNA]</scope>
    <source>
        <strain evidence="4 5">M1</strain>
    </source>
</reference>
<dbReference type="GO" id="GO:0003677">
    <property type="term" value="F:DNA binding"/>
    <property type="evidence" value="ECO:0007669"/>
    <property type="project" value="UniProtKB-KW"/>
</dbReference>
<dbReference type="PANTHER" id="PTHR46558:SF13">
    <property type="entry name" value="HTH-TYPE TRANSCRIPTIONAL REGULATOR IMMR"/>
    <property type="match status" value="1"/>
</dbReference>
<dbReference type="Pfam" id="PF01381">
    <property type="entry name" value="HTH_3"/>
    <property type="match status" value="1"/>
</dbReference>
<dbReference type="SUPFAM" id="SSF47413">
    <property type="entry name" value="lambda repressor-like DNA-binding domains"/>
    <property type="match status" value="1"/>
</dbReference>
<evidence type="ECO:0000256" key="2">
    <source>
        <dbReference type="SAM" id="Phobius"/>
    </source>
</evidence>
<evidence type="ECO:0000259" key="3">
    <source>
        <dbReference type="PROSITE" id="PS50943"/>
    </source>
</evidence>
<keyword evidence="1" id="KW-0238">DNA-binding</keyword>
<dbReference type="PANTHER" id="PTHR46558">
    <property type="entry name" value="TRACRIPTIONAL REGULATORY PROTEIN-RELATED-RELATED"/>
    <property type="match status" value="1"/>
</dbReference>
<evidence type="ECO:0000313" key="5">
    <source>
        <dbReference type="Proteomes" id="UP000326779"/>
    </source>
</evidence>
<dbReference type="InterPro" id="IPR010982">
    <property type="entry name" value="Lambda_DNA-bd_dom_sf"/>
</dbReference>
<proteinExistence type="predicted"/>
<evidence type="ECO:0000313" key="4">
    <source>
        <dbReference type="EMBL" id="QFR24961.1"/>
    </source>
</evidence>
<feature type="transmembrane region" description="Helical" evidence="2">
    <location>
        <begin position="162"/>
        <end position="183"/>
    </location>
</feature>
<dbReference type="EMBL" id="CP045143">
    <property type="protein sequence ID" value="QFR24961.1"/>
    <property type="molecule type" value="Genomic_DNA"/>
</dbReference>
<gene>
    <name evidence="4" type="ORF">D1010_17110</name>
</gene>
<accession>A0A5P8MAJ1</accession>
<sequence>MFTKLNLRGVMMMTIGQRLATARQHSELTQNDVAAVLHVTRQTISSWETERTYPDITSLVALAELYHLSLDNLIREDKDMIKAWQDKEAALRDAGIMFRVSLLLDIGFILFLVAEQLAVPGFSTSHGLSLLLVLMTVTNVLSLPRVSRYYRALRGTTKKRNLWAPTLLVLGLVGLLGVLKWTACPYSPVIIAAGYAGAMVLLFWPYFKRR</sequence>
<dbReference type="InterPro" id="IPR001387">
    <property type="entry name" value="Cro/C1-type_HTH"/>
</dbReference>
<protein>
    <submittedName>
        <fullName evidence="4">Helix-turn-helix domain-containing protein</fullName>
    </submittedName>
</protein>
<dbReference type="Proteomes" id="UP000326779">
    <property type="component" value="Chromosome"/>
</dbReference>
<feature type="transmembrane region" description="Helical" evidence="2">
    <location>
        <begin position="96"/>
        <end position="114"/>
    </location>
</feature>
<dbReference type="KEGG" id="lhb:D1010_17110"/>
<evidence type="ECO:0000256" key="1">
    <source>
        <dbReference type="ARBA" id="ARBA00023125"/>
    </source>
</evidence>
<organism evidence="4 5">
    <name type="scientific">Schleiferilactobacillus harbinensis</name>
    <dbReference type="NCBI Taxonomy" id="304207"/>
    <lineage>
        <taxon>Bacteria</taxon>
        <taxon>Bacillati</taxon>
        <taxon>Bacillota</taxon>
        <taxon>Bacilli</taxon>
        <taxon>Lactobacillales</taxon>
        <taxon>Lactobacillaceae</taxon>
        <taxon>Schleiferilactobacillus</taxon>
    </lineage>
</organism>
<dbReference type="PROSITE" id="PS50943">
    <property type="entry name" value="HTH_CROC1"/>
    <property type="match status" value="1"/>
</dbReference>
<dbReference type="AlphaFoldDB" id="A0A5P8MAJ1"/>